<reference evidence="1" key="1">
    <citation type="submission" date="2020-04" db="EMBL/GenBank/DDBJ databases">
        <authorList>
            <person name="Chiriac C."/>
            <person name="Salcher M."/>
            <person name="Ghai R."/>
            <person name="Kavagutti S V."/>
        </authorList>
    </citation>
    <scope>NUCLEOTIDE SEQUENCE</scope>
</reference>
<evidence type="ECO:0000313" key="1">
    <source>
        <dbReference type="EMBL" id="CAB4149081.1"/>
    </source>
</evidence>
<gene>
    <name evidence="1" type="ORF">UFOVP536_43</name>
</gene>
<protein>
    <submittedName>
        <fullName evidence="1">Uncharacterized protein</fullName>
    </submittedName>
</protein>
<name>A0A6J5MSW8_9CAUD</name>
<sequence length="56" mass="6395">MSKIIKVVVKNVIEFEVDDNFVMSNYDKANFKALAKKAVMQIPQSGLMNDAKYKIK</sequence>
<organism evidence="1">
    <name type="scientific">uncultured Caudovirales phage</name>
    <dbReference type="NCBI Taxonomy" id="2100421"/>
    <lineage>
        <taxon>Viruses</taxon>
        <taxon>Duplodnaviria</taxon>
        <taxon>Heunggongvirae</taxon>
        <taxon>Uroviricota</taxon>
        <taxon>Caudoviricetes</taxon>
        <taxon>Peduoviridae</taxon>
        <taxon>Maltschvirus</taxon>
        <taxon>Maltschvirus maltsch</taxon>
    </lineage>
</organism>
<dbReference type="EMBL" id="LR796499">
    <property type="protein sequence ID" value="CAB4149081.1"/>
    <property type="molecule type" value="Genomic_DNA"/>
</dbReference>
<accession>A0A6J5MSW8</accession>
<proteinExistence type="predicted"/>